<keyword evidence="3" id="KW-1185">Reference proteome</keyword>
<dbReference type="GeneID" id="73339380"/>
<evidence type="ECO:0000256" key="1">
    <source>
        <dbReference type="SAM" id="MobiDB-lite"/>
    </source>
</evidence>
<organism evidence="2 3">
    <name type="scientific">Colletotrichum lupini</name>
    <dbReference type="NCBI Taxonomy" id="145971"/>
    <lineage>
        <taxon>Eukaryota</taxon>
        <taxon>Fungi</taxon>
        <taxon>Dikarya</taxon>
        <taxon>Ascomycota</taxon>
        <taxon>Pezizomycotina</taxon>
        <taxon>Sordariomycetes</taxon>
        <taxon>Hypocreomycetidae</taxon>
        <taxon>Glomerellales</taxon>
        <taxon>Glomerellaceae</taxon>
        <taxon>Colletotrichum</taxon>
        <taxon>Colletotrichum acutatum species complex</taxon>
    </lineage>
</organism>
<dbReference type="EMBL" id="CP019475">
    <property type="protein sequence ID" value="UQC79882.1"/>
    <property type="molecule type" value="Genomic_DNA"/>
</dbReference>
<evidence type="ECO:0000313" key="2">
    <source>
        <dbReference type="EMBL" id="UQC79882.1"/>
    </source>
</evidence>
<evidence type="ECO:0000313" key="3">
    <source>
        <dbReference type="Proteomes" id="UP000830671"/>
    </source>
</evidence>
<feature type="region of interest" description="Disordered" evidence="1">
    <location>
        <begin position="126"/>
        <end position="152"/>
    </location>
</feature>
<feature type="region of interest" description="Disordered" evidence="1">
    <location>
        <begin position="164"/>
        <end position="194"/>
    </location>
</feature>
<accession>A0A9Q8WEJ5</accession>
<gene>
    <name evidence="2" type="ORF">CLUP02_05363</name>
</gene>
<dbReference type="RefSeq" id="XP_049141513.1">
    <property type="nucleotide sequence ID" value="XM_049284370.1"/>
</dbReference>
<feature type="compositionally biased region" description="Polar residues" evidence="1">
    <location>
        <begin position="134"/>
        <end position="144"/>
    </location>
</feature>
<reference evidence="2" key="1">
    <citation type="journal article" date="2021" name="Mol. Plant Microbe Interact.">
        <title>Complete Genome Sequence of the Plant-Pathogenic Fungus Colletotrichum lupini.</title>
        <authorList>
            <person name="Baroncelli R."/>
            <person name="Pensec F."/>
            <person name="Da Lio D."/>
            <person name="Boufleur T."/>
            <person name="Vicente I."/>
            <person name="Sarrocco S."/>
            <person name="Picot A."/>
            <person name="Baraldi E."/>
            <person name="Sukno S."/>
            <person name="Thon M."/>
            <person name="Le Floch G."/>
        </authorList>
    </citation>
    <scope>NUCLEOTIDE SEQUENCE</scope>
    <source>
        <strain evidence="2">IMI 504893</strain>
    </source>
</reference>
<dbReference type="Proteomes" id="UP000830671">
    <property type="component" value="Chromosome 3"/>
</dbReference>
<name>A0A9Q8WEJ5_9PEZI</name>
<proteinExistence type="predicted"/>
<dbReference type="KEGG" id="clup:CLUP02_05363"/>
<sequence length="194" mass="21148">MIAPEKAPARVPKFLASALPIPHQWTSVPVDPHFPLAPPPPKCGAFGHFRSFWSLADMAWPSGWSAHLGSATVLLQYLSFVPATCTYLTPKPPVPSLNPIKHQCLVKTTLTTSLLAHSSAARCAETRATKTSRETTNLTRATTPSDDEARSPCFTLIHNPPTKVTATTGIGRDRDTDARPSFTSNPYFYTERPP</sequence>
<protein>
    <submittedName>
        <fullName evidence="2">Uncharacterized protein</fullName>
    </submittedName>
</protein>
<dbReference type="AlphaFoldDB" id="A0A9Q8WEJ5"/>